<dbReference type="Proteomes" id="UP000294547">
    <property type="component" value="Unassembled WGS sequence"/>
</dbReference>
<evidence type="ECO:0000256" key="1">
    <source>
        <dbReference type="ARBA" id="ARBA00006739"/>
    </source>
</evidence>
<evidence type="ECO:0000313" key="8">
    <source>
        <dbReference type="Proteomes" id="UP000294547"/>
    </source>
</evidence>
<evidence type="ECO:0000259" key="5">
    <source>
        <dbReference type="Pfam" id="PF00534"/>
    </source>
</evidence>
<evidence type="ECO:0000313" key="7">
    <source>
        <dbReference type="EMBL" id="TDP81431.1"/>
    </source>
</evidence>
<dbReference type="Pfam" id="PF00534">
    <property type="entry name" value="Glycos_transf_1"/>
    <property type="match status" value="1"/>
</dbReference>
<dbReference type="AlphaFoldDB" id="A0A4R6R651"/>
<feature type="domain" description="Glycosyltransferase 2-like" evidence="6">
    <location>
        <begin position="251"/>
        <end position="424"/>
    </location>
</feature>
<evidence type="ECO:0000256" key="3">
    <source>
        <dbReference type="ARBA" id="ARBA00022679"/>
    </source>
</evidence>
<dbReference type="SMART" id="SM00028">
    <property type="entry name" value="TPR"/>
    <property type="match status" value="3"/>
</dbReference>
<protein>
    <submittedName>
        <fullName evidence="7">GT2 family glycosyltransferase</fullName>
    </submittedName>
</protein>
<keyword evidence="3 7" id="KW-0808">Transferase</keyword>
<feature type="region of interest" description="Disordered" evidence="4">
    <location>
        <begin position="901"/>
        <end position="938"/>
    </location>
</feature>
<dbReference type="InterPro" id="IPR001296">
    <property type="entry name" value="Glyco_trans_1"/>
</dbReference>
<dbReference type="SUPFAM" id="SSF53448">
    <property type="entry name" value="Nucleotide-diphospho-sugar transferases"/>
    <property type="match status" value="1"/>
</dbReference>
<feature type="compositionally biased region" description="Acidic residues" evidence="4">
    <location>
        <begin position="903"/>
        <end position="913"/>
    </location>
</feature>
<feature type="compositionally biased region" description="Low complexity" evidence="4">
    <location>
        <begin position="914"/>
        <end position="938"/>
    </location>
</feature>
<keyword evidence="8" id="KW-1185">Reference proteome</keyword>
<dbReference type="SUPFAM" id="SSF48452">
    <property type="entry name" value="TPR-like"/>
    <property type="match status" value="1"/>
</dbReference>
<proteinExistence type="inferred from homology"/>
<dbReference type="InterPro" id="IPR029044">
    <property type="entry name" value="Nucleotide-diphossugar_trans"/>
</dbReference>
<dbReference type="InterPro" id="IPR019734">
    <property type="entry name" value="TPR_rpt"/>
</dbReference>
<evidence type="ECO:0000256" key="4">
    <source>
        <dbReference type="SAM" id="MobiDB-lite"/>
    </source>
</evidence>
<dbReference type="EMBL" id="SNXY01000012">
    <property type="protein sequence ID" value="TDP81431.1"/>
    <property type="molecule type" value="Genomic_DNA"/>
</dbReference>
<accession>A0A4R6R651</accession>
<evidence type="ECO:0000259" key="6">
    <source>
        <dbReference type="Pfam" id="PF00535"/>
    </source>
</evidence>
<organism evidence="7 8">
    <name type="scientific">Oharaeibacter diazotrophicus</name>
    <dbReference type="NCBI Taxonomy" id="1920512"/>
    <lineage>
        <taxon>Bacteria</taxon>
        <taxon>Pseudomonadati</taxon>
        <taxon>Pseudomonadota</taxon>
        <taxon>Alphaproteobacteria</taxon>
        <taxon>Hyphomicrobiales</taxon>
        <taxon>Pleomorphomonadaceae</taxon>
        <taxon>Oharaeibacter</taxon>
    </lineage>
</organism>
<dbReference type="Pfam" id="PF00535">
    <property type="entry name" value="Glycos_transf_2"/>
    <property type="match status" value="1"/>
</dbReference>
<dbReference type="RefSeq" id="WP_126540617.1">
    <property type="nucleotide sequence ID" value="NZ_BSPM01000002.1"/>
</dbReference>
<dbReference type="InterPro" id="IPR001173">
    <property type="entry name" value="Glyco_trans_2-like"/>
</dbReference>
<dbReference type="InterPro" id="IPR011990">
    <property type="entry name" value="TPR-like_helical_dom_sf"/>
</dbReference>
<feature type="domain" description="Glycosyl transferase family 1" evidence="5">
    <location>
        <begin position="739"/>
        <end position="874"/>
    </location>
</feature>
<dbReference type="GO" id="GO:0016757">
    <property type="term" value="F:glycosyltransferase activity"/>
    <property type="evidence" value="ECO:0007669"/>
    <property type="project" value="UniProtKB-KW"/>
</dbReference>
<gene>
    <name evidence="7" type="ORF">EDD54_4299</name>
</gene>
<evidence type="ECO:0000256" key="2">
    <source>
        <dbReference type="ARBA" id="ARBA00022676"/>
    </source>
</evidence>
<dbReference type="SUPFAM" id="SSF53756">
    <property type="entry name" value="UDP-Glycosyltransferase/glycogen phosphorylase"/>
    <property type="match status" value="1"/>
</dbReference>
<dbReference type="PANTHER" id="PTHR43179:SF12">
    <property type="entry name" value="GALACTOFURANOSYLTRANSFERASE GLFT2"/>
    <property type="match status" value="1"/>
</dbReference>
<sequence>MYSLRRIFGEIVRPPSVRDLVRTGDRFNARKQWAPALDAYRKALAQDPSMAHIWVQAGHCEKELGRVDQAIGCYQSALALENLADTHLQLGHALKISGRPEQAVVSYMTAFRLDRNADADREIAALLGLPAGVGSVVDDIYKEFDAKFYVSRYQDVGASGADPFNHFIAWGWKERRNPNATFDTTWYLEAYRQLMAPGENPFLHYVAKGRRLGLKTNPGGEGVWHEMIAPRKAAWKTVEPAKISPICRGVVLIPVYKGRDETLASIHAVLRCRGEVPYALLVINDCSPDPDLTAELRELAAEGLFEYYENEKNLGFVGTCNRGIEIAAGFDIVLLNSDAEVMPGWFDRMTAHADREPDIGSITPLSNNATICSYPRTDADNIIPLEVTIEEIDAIAAKVNKGIVVDVPTGVGFCMYVRRTALDEVGPLDIEAFAKGYGEENDLCRRLAGAGWRNVLATDIFCFHVGSISFGASKAAEYEAGQKALIRKHPDYPMLVHRYIGGDPSVFARKRLDLGRVAERFRGCLLLVTHDWGGGIKTYIDERLKRDDVEEENYLVLRVTGLQQLVIDLPPGVDMFLPNARGVDLRFDKQLFRDFLRFLEPAGIEFNSVAGLDWNSHSFVLDAIRGSGAPYTYVGHDFGSFCHRFNLVRIDGRHCGVPGIDACRSCLQVPDPFVRDAVDPAERVATYRTFLGGAARAVVPSEASAAIQKKRFPEIDFVVEPHEEPLLDADAQVKRVRKRSSLVVAVVGAIGPHKGADVLMALARDARTRKRDVGYCVVGYTSSDKELSDLGVTISGHYEGDAGAVKLLKLVQPDLLLIPSIWPETFCYALSLAFKTGIPPVVFDMGAPAERVRRRGFGLVADAKLVDRPVDLTEFLLDVDLDAAWDAVTTLEAEAEAAALAAEAEEAEADAAEAETAGGKTAAAAKAAKKTPPAAAAE</sequence>
<dbReference type="Gene3D" id="3.40.50.2000">
    <property type="entry name" value="Glycogen Phosphorylase B"/>
    <property type="match status" value="1"/>
</dbReference>
<dbReference type="Gene3D" id="3.90.550.10">
    <property type="entry name" value="Spore Coat Polysaccharide Biosynthesis Protein SpsA, Chain A"/>
    <property type="match status" value="1"/>
</dbReference>
<dbReference type="Pfam" id="PF13181">
    <property type="entry name" value="TPR_8"/>
    <property type="match status" value="2"/>
</dbReference>
<keyword evidence="2" id="KW-0328">Glycosyltransferase</keyword>
<comment type="caution">
    <text evidence="7">The sequence shown here is derived from an EMBL/GenBank/DDBJ whole genome shotgun (WGS) entry which is preliminary data.</text>
</comment>
<reference evidence="7 8" key="1">
    <citation type="submission" date="2019-03" db="EMBL/GenBank/DDBJ databases">
        <title>Genomic Encyclopedia of Type Strains, Phase IV (KMG-IV): sequencing the most valuable type-strain genomes for metagenomic binning, comparative biology and taxonomic classification.</title>
        <authorList>
            <person name="Goeker M."/>
        </authorList>
    </citation>
    <scope>NUCLEOTIDE SEQUENCE [LARGE SCALE GENOMIC DNA]</scope>
    <source>
        <strain evidence="7 8">DSM 102969</strain>
    </source>
</reference>
<name>A0A4R6R651_9HYPH</name>
<dbReference type="OrthoDB" id="9771846at2"/>
<dbReference type="PANTHER" id="PTHR43179">
    <property type="entry name" value="RHAMNOSYLTRANSFERASE WBBL"/>
    <property type="match status" value="1"/>
</dbReference>
<dbReference type="Gene3D" id="1.25.40.10">
    <property type="entry name" value="Tetratricopeptide repeat domain"/>
    <property type="match status" value="1"/>
</dbReference>
<comment type="similarity">
    <text evidence="1">Belongs to the glycosyltransferase 2 family.</text>
</comment>